<reference evidence="7 8" key="1">
    <citation type="submission" date="2020-02" db="EMBL/GenBank/DDBJ databases">
        <authorList>
            <person name="Ma Q."/>
            <person name="Huang Y."/>
            <person name="Song X."/>
            <person name="Pei D."/>
        </authorList>
    </citation>
    <scope>NUCLEOTIDE SEQUENCE [LARGE SCALE GENOMIC DNA]</scope>
    <source>
        <strain evidence="7">Sxm20200214</strain>
        <tissue evidence="7">Leaf</tissue>
    </source>
</reference>
<dbReference type="GO" id="GO:0005685">
    <property type="term" value="C:U1 snRNP"/>
    <property type="evidence" value="ECO:0007669"/>
    <property type="project" value="TreeGrafter"/>
</dbReference>
<dbReference type="PANTHER" id="PTHR17204">
    <property type="entry name" value="PRE-MRNA PROCESSING PROTEIN PRP39-RELATED"/>
    <property type="match status" value="1"/>
</dbReference>
<dbReference type="InterPro" id="IPR003107">
    <property type="entry name" value="HAT"/>
</dbReference>
<accession>A0A8X7V7W0</accession>
<dbReference type="Gene3D" id="1.25.40.10">
    <property type="entry name" value="Tetratricopeptide repeat domain"/>
    <property type="match status" value="2"/>
</dbReference>
<dbReference type="Pfam" id="PF23240">
    <property type="entry name" value="HAT_PRP39_N"/>
    <property type="match status" value="1"/>
</dbReference>
<keyword evidence="5" id="KW-0539">Nucleus</keyword>
<gene>
    <name evidence="7" type="ORF">Bca52824_025432</name>
</gene>
<dbReference type="SMART" id="SM00386">
    <property type="entry name" value="HAT"/>
    <property type="match status" value="3"/>
</dbReference>
<evidence type="ECO:0000256" key="6">
    <source>
        <dbReference type="ARBA" id="ARBA00038019"/>
    </source>
</evidence>
<evidence type="ECO:0000256" key="3">
    <source>
        <dbReference type="ARBA" id="ARBA00022737"/>
    </source>
</evidence>
<dbReference type="GO" id="GO:0000243">
    <property type="term" value="C:commitment complex"/>
    <property type="evidence" value="ECO:0007669"/>
    <property type="project" value="TreeGrafter"/>
</dbReference>
<comment type="similarity">
    <text evidence="6">Belongs to the PRP39 family.</text>
</comment>
<evidence type="ECO:0000313" key="8">
    <source>
        <dbReference type="Proteomes" id="UP000886595"/>
    </source>
</evidence>
<keyword evidence="2" id="KW-0507">mRNA processing</keyword>
<evidence type="ECO:0000256" key="2">
    <source>
        <dbReference type="ARBA" id="ARBA00022664"/>
    </source>
</evidence>
<dbReference type="SUPFAM" id="SSF48452">
    <property type="entry name" value="TPR-like"/>
    <property type="match status" value="1"/>
</dbReference>
<dbReference type="Pfam" id="PF23241">
    <property type="entry name" value="HAT_PRP39_C"/>
    <property type="match status" value="1"/>
</dbReference>
<protein>
    <recommendedName>
        <fullName evidence="9">Pre-mRNA-processing factor 39</fullName>
    </recommendedName>
</protein>
<evidence type="ECO:0000313" key="7">
    <source>
        <dbReference type="EMBL" id="KAG2305684.1"/>
    </source>
</evidence>
<dbReference type="OrthoDB" id="10265668at2759"/>
<evidence type="ECO:0000256" key="5">
    <source>
        <dbReference type="ARBA" id="ARBA00023242"/>
    </source>
</evidence>
<comment type="subcellular location">
    <subcellularLocation>
        <location evidence="1">Nucleus</location>
    </subcellularLocation>
</comment>
<dbReference type="AlphaFoldDB" id="A0A8X7V7W0"/>
<sequence>MVDSSLTINNVSLVKGTCPEGDSSGSTLTRSEVLLRNTVKDNPSAFYAWIALIEETERIAQDCIAKIRKGKRTRPCAFIKEHYCAHVINTSNAYIAFIRGLFERALAFVGTDYLSSPLWDKYLEYESKECGRLAMIYTRIFENPIQGLDRYFDSFKGLAQALPLSELRSAVAAAATSDAEGISEADPEELIMKKYIGIVEAKYIKAKEFESKIIGFETAIGRRNRNFHVQPLSVEERENWHNFLDFIESDGELPKVYHLYERCVVTCADYPEYWIRASFKLLYSEISPGHVEAVMRHANMEHRKGDLDGAFSVYDDVISVEKSKKDSILLPLLYAQYSKFSYLLIHELLFLESILPRPRNIDQFKALIENFRNPNAADIQNSCASSDEREDLSLIYIGFLHRFGDFASSINAQRQHTKIFLDPRISSELKKYEVLASDRMKREKTNNDVAQLQTSSQAPAQPHQWNTAYGQHQAYLPHAYVPLASAAYPTHASQPHAGYYPSQTPTILYSSCSAMSSTTGTLWVYSSTATSTNNCLYSGSLWLYSSRRTYFSCIPTPTGLCTSGCAGPGTRYCFSILQQ</sequence>
<dbReference type="PANTHER" id="PTHR17204:SF5">
    <property type="entry name" value="PRE-MRNA-PROCESSING FACTOR 39"/>
    <property type="match status" value="1"/>
</dbReference>
<keyword evidence="8" id="KW-1185">Reference proteome</keyword>
<organism evidence="7 8">
    <name type="scientific">Brassica carinata</name>
    <name type="common">Ethiopian mustard</name>
    <name type="synonym">Abyssinian cabbage</name>
    <dbReference type="NCBI Taxonomy" id="52824"/>
    <lineage>
        <taxon>Eukaryota</taxon>
        <taxon>Viridiplantae</taxon>
        <taxon>Streptophyta</taxon>
        <taxon>Embryophyta</taxon>
        <taxon>Tracheophyta</taxon>
        <taxon>Spermatophyta</taxon>
        <taxon>Magnoliopsida</taxon>
        <taxon>eudicotyledons</taxon>
        <taxon>Gunneridae</taxon>
        <taxon>Pentapetalae</taxon>
        <taxon>rosids</taxon>
        <taxon>malvids</taxon>
        <taxon>Brassicales</taxon>
        <taxon>Brassicaceae</taxon>
        <taxon>Brassiceae</taxon>
        <taxon>Brassica</taxon>
    </lineage>
</organism>
<dbReference type="Proteomes" id="UP000886595">
    <property type="component" value="Unassembled WGS sequence"/>
</dbReference>
<dbReference type="GO" id="GO:0000395">
    <property type="term" value="P:mRNA 5'-splice site recognition"/>
    <property type="evidence" value="ECO:0007669"/>
    <property type="project" value="TreeGrafter"/>
</dbReference>
<dbReference type="EMBL" id="JAAMPC010000006">
    <property type="protein sequence ID" value="KAG2305684.1"/>
    <property type="molecule type" value="Genomic_DNA"/>
</dbReference>
<proteinExistence type="inferred from homology"/>
<evidence type="ECO:0000256" key="4">
    <source>
        <dbReference type="ARBA" id="ARBA00023187"/>
    </source>
</evidence>
<evidence type="ECO:0008006" key="9">
    <source>
        <dbReference type="Google" id="ProtNLM"/>
    </source>
</evidence>
<dbReference type="GO" id="GO:0030627">
    <property type="term" value="F:pre-mRNA 5'-splice site binding"/>
    <property type="evidence" value="ECO:0007669"/>
    <property type="project" value="TreeGrafter"/>
</dbReference>
<keyword evidence="3" id="KW-0677">Repeat</keyword>
<dbReference type="InterPro" id="IPR059164">
    <property type="entry name" value="HAT_PRP39_C"/>
</dbReference>
<evidence type="ECO:0000256" key="1">
    <source>
        <dbReference type="ARBA" id="ARBA00004123"/>
    </source>
</evidence>
<dbReference type="GO" id="GO:0071004">
    <property type="term" value="C:U2-type prespliceosome"/>
    <property type="evidence" value="ECO:0007669"/>
    <property type="project" value="TreeGrafter"/>
</dbReference>
<name>A0A8X7V7W0_BRACI</name>
<keyword evidence="4" id="KW-0508">mRNA splicing</keyword>
<comment type="caution">
    <text evidence="7">The sequence shown here is derived from an EMBL/GenBank/DDBJ whole genome shotgun (WGS) entry which is preliminary data.</text>
</comment>
<dbReference type="InterPro" id="IPR011990">
    <property type="entry name" value="TPR-like_helical_dom_sf"/>
</dbReference>